<dbReference type="VEuPathDB" id="TrichDB:TVAGG3_0529830"/>
<reference evidence="4" key="2">
    <citation type="journal article" date="2007" name="Science">
        <title>Draft genome sequence of the sexually transmitted pathogen Trichomonas vaginalis.</title>
        <authorList>
            <person name="Carlton J.M."/>
            <person name="Hirt R.P."/>
            <person name="Silva J.C."/>
            <person name="Delcher A.L."/>
            <person name="Schatz M."/>
            <person name="Zhao Q."/>
            <person name="Wortman J.R."/>
            <person name="Bidwell S.L."/>
            <person name="Alsmark U.C.M."/>
            <person name="Besteiro S."/>
            <person name="Sicheritz-Ponten T."/>
            <person name="Noel C.J."/>
            <person name="Dacks J.B."/>
            <person name="Foster P.G."/>
            <person name="Simillion C."/>
            <person name="Van de Peer Y."/>
            <person name="Miranda-Saavedra D."/>
            <person name="Barton G.J."/>
            <person name="Westrop G.D."/>
            <person name="Mueller S."/>
            <person name="Dessi D."/>
            <person name="Fiori P.L."/>
            <person name="Ren Q."/>
            <person name="Paulsen I."/>
            <person name="Zhang H."/>
            <person name="Bastida-Corcuera F.D."/>
            <person name="Simoes-Barbosa A."/>
            <person name="Brown M.T."/>
            <person name="Hayes R.D."/>
            <person name="Mukherjee M."/>
            <person name="Okumura C.Y."/>
            <person name="Schneider R."/>
            <person name="Smith A.J."/>
            <person name="Vanacova S."/>
            <person name="Villalvazo M."/>
            <person name="Haas B.J."/>
            <person name="Pertea M."/>
            <person name="Feldblyum T.V."/>
            <person name="Utterback T.R."/>
            <person name="Shu C.L."/>
            <person name="Osoegawa K."/>
            <person name="de Jong P.J."/>
            <person name="Hrdy I."/>
            <person name="Horvathova L."/>
            <person name="Zubacova Z."/>
            <person name="Dolezal P."/>
            <person name="Malik S.B."/>
            <person name="Logsdon J.M. Jr."/>
            <person name="Henze K."/>
            <person name="Gupta A."/>
            <person name="Wang C.C."/>
            <person name="Dunne R.L."/>
            <person name="Upcroft J.A."/>
            <person name="Upcroft P."/>
            <person name="White O."/>
            <person name="Salzberg S.L."/>
            <person name="Tang P."/>
            <person name="Chiu C.-H."/>
            <person name="Lee Y.-S."/>
            <person name="Embley T.M."/>
            <person name="Coombs G.H."/>
            <person name="Mottram J.C."/>
            <person name="Tachezy J."/>
            <person name="Fraser-Liggett C.M."/>
            <person name="Johnson P.J."/>
        </authorList>
    </citation>
    <scope>NUCLEOTIDE SEQUENCE [LARGE SCALE GENOMIC DNA]</scope>
    <source>
        <strain evidence="4">G3</strain>
    </source>
</reference>
<dbReference type="InParanoid" id="A2D958"/>
<dbReference type="InterPro" id="IPR036866">
    <property type="entry name" value="RibonucZ/Hydroxyglut_hydro"/>
</dbReference>
<dbReference type="AlphaFoldDB" id="A2D958"/>
<dbReference type="STRING" id="5722.A2D958"/>
<dbReference type="FunFam" id="3.40.50.10890:FF:000007">
    <property type="entry name" value="Cleavage and polyadenylation specificity factor, 73 kDa subunit"/>
    <property type="match status" value="1"/>
</dbReference>
<dbReference type="Gene3D" id="3.60.15.10">
    <property type="entry name" value="Ribonuclease Z/Hydroxyacylglutathione hydrolase-like"/>
    <property type="match status" value="1"/>
</dbReference>
<dbReference type="SMR" id="A2D958"/>
<dbReference type="GO" id="GO:0005634">
    <property type="term" value="C:nucleus"/>
    <property type="evidence" value="ECO:0000318"/>
    <property type="project" value="GO_Central"/>
</dbReference>
<dbReference type="InterPro" id="IPR001279">
    <property type="entry name" value="Metallo-B-lactamas"/>
</dbReference>
<dbReference type="GO" id="GO:0016787">
    <property type="term" value="F:hydrolase activity"/>
    <property type="evidence" value="ECO:0007669"/>
    <property type="project" value="UniProtKB-KW"/>
</dbReference>
<evidence type="ECO:0000256" key="1">
    <source>
        <dbReference type="ARBA" id="ARBA00022801"/>
    </source>
</evidence>
<dbReference type="KEGG" id="tva:5468643"/>
<dbReference type="RefSeq" id="XP_001584070.1">
    <property type="nucleotide sequence ID" value="XM_001584020.1"/>
</dbReference>
<organism evidence="4 5">
    <name type="scientific">Trichomonas vaginalis (strain ATCC PRA-98 / G3)</name>
    <dbReference type="NCBI Taxonomy" id="412133"/>
    <lineage>
        <taxon>Eukaryota</taxon>
        <taxon>Metamonada</taxon>
        <taxon>Parabasalia</taxon>
        <taxon>Trichomonadida</taxon>
        <taxon>Trichomonadidae</taxon>
        <taxon>Trichomonas</taxon>
    </lineage>
</organism>
<dbReference type="Gene3D" id="3.40.50.10890">
    <property type="match status" value="1"/>
</dbReference>
<dbReference type="InterPro" id="IPR022712">
    <property type="entry name" value="Beta_Casp"/>
</dbReference>
<feature type="domain" description="Metallo-beta-lactamase" evidence="2">
    <location>
        <begin position="25"/>
        <end position="232"/>
    </location>
</feature>
<name>A2D958_TRIV3</name>
<feature type="domain" description="Beta-Casp" evidence="3">
    <location>
        <begin position="244"/>
        <end position="369"/>
    </location>
</feature>
<dbReference type="EMBL" id="DS113180">
    <property type="protein sequence ID" value="EAY23084.1"/>
    <property type="molecule type" value="Genomic_DNA"/>
</dbReference>
<dbReference type="GO" id="GO:0004521">
    <property type="term" value="F:RNA endonuclease activity"/>
    <property type="evidence" value="ECO:0000318"/>
    <property type="project" value="GO_Central"/>
</dbReference>
<dbReference type="PANTHER" id="PTHR11203:SF37">
    <property type="entry name" value="INTEGRATOR COMPLEX SUBUNIT 11"/>
    <property type="match status" value="1"/>
</dbReference>
<evidence type="ECO:0000259" key="2">
    <source>
        <dbReference type="SMART" id="SM00849"/>
    </source>
</evidence>
<dbReference type="InterPro" id="IPR011108">
    <property type="entry name" value="RMMBL"/>
</dbReference>
<dbReference type="GO" id="GO:0016180">
    <property type="term" value="P:snRNA processing"/>
    <property type="evidence" value="ECO:0000318"/>
    <property type="project" value="GO_Central"/>
</dbReference>
<keyword evidence="1" id="KW-0378">Hydrolase</keyword>
<accession>A2D958</accession>
<evidence type="ECO:0000313" key="5">
    <source>
        <dbReference type="Proteomes" id="UP000001542"/>
    </source>
</evidence>
<dbReference type="Proteomes" id="UP000001542">
    <property type="component" value="Unassembled WGS sequence"/>
</dbReference>
<gene>
    <name evidence="4" type="ORF">TVAG_183200</name>
</gene>
<protein>
    <submittedName>
        <fullName evidence="4">RNA-metabolising metallo-beta-lactamase family protein</fullName>
    </submittedName>
</protein>
<dbReference type="OrthoDB" id="10249535at2759"/>
<proteinExistence type="predicted"/>
<dbReference type="SMART" id="SM00849">
    <property type="entry name" value="Lactamase_B"/>
    <property type="match status" value="1"/>
</dbReference>
<evidence type="ECO:0000313" key="4">
    <source>
        <dbReference type="EMBL" id="EAY23084.1"/>
    </source>
</evidence>
<dbReference type="VEuPathDB" id="TrichDB:TVAG_183200"/>
<dbReference type="OMA" id="YLDGMIW"/>
<dbReference type="SMART" id="SM01027">
    <property type="entry name" value="Beta-Casp"/>
    <property type="match status" value="1"/>
</dbReference>
<dbReference type="Pfam" id="PF10996">
    <property type="entry name" value="Beta-Casp"/>
    <property type="match status" value="1"/>
</dbReference>
<sequence length="588" mass="66017">MHSGTKKKKEVHCQLICFGAGGEVGRSSILVEIGSKKVLLDCGVNFTATDEKDRLPAYQDPFPKVDLVLISHIHTDHLAAVPYLTEVLKCQAPVYMTRASQMMMPIMLDDFLKVTENPPYKAEDLTNCKPKIKVVEFYSRFEAAPGIFVQAFPAGHILGAACFFVQVRGLSFIYTGDFSAIADHHLSGHAVPRLFPDLLITESTYGNQVRDSIAKRERSFVQMVHQVVGEGGKVLIPVFAVGRLQEICLMLEDYWNRMGYTEPIYYTTNLGENCMKVYKQCVNWMNPTVQTNLFDNGSTAFKFTYSRNFNPKKSKIDESRGLVMLATSGMLNPGTPAFNFFVNEKWYDDPRNMVIFPGYCGPNTFGRAVLTRDLTTNRVQFTSRRPAMTVDIIIKCKVERISFSAHADQFEIISLCDRVRPSKVVTIHGDKPSVDALATRITQTTGIPAEAPRNNAKVTTPTKNPNVISISRDCVNFALGQPSACEGVILKDRDRRYKMISLNDYKKNYSINVYKLNIKRRVKSAVSKEKVAEMLKKLSIEYVINETESVCKVIAGEITISFLEEYLEVSFPVGQKTLANKLCCLIAQ</sequence>
<dbReference type="eggNOG" id="KOG1136">
    <property type="taxonomic scope" value="Eukaryota"/>
</dbReference>
<dbReference type="PANTHER" id="PTHR11203">
    <property type="entry name" value="CLEAVAGE AND POLYADENYLATION SPECIFICITY FACTOR FAMILY MEMBER"/>
    <property type="match status" value="1"/>
</dbReference>
<evidence type="ECO:0000259" key="3">
    <source>
        <dbReference type="SMART" id="SM01027"/>
    </source>
</evidence>
<dbReference type="SUPFAM" id="SSF56281">
    <property type="entry name" value="Metallo-hydrolase/oxidoreductase"/>
    <property type="match status" value="1"/>
</dbReference>
<dbReference type="Pfam" id="PF07521">
    <property type="entry name" value="RMMBL"/>
    <property type="match status" value="1"/>
</dbReference>
<dbReference type="Pfam" id="PF16661">
    <property type="entry name" value="Lactamase_B_6"/>
    <property type="match status" value="1"/>
</dbReference>
<keyword evidence="5" id="KW-1185">Reference proteome</keyword>
<reference evidence="4" key="1">
    <citation type="submission" date="2006-10" db="EMBL/GenBank/DDBJ databases">
        <authorList>
            <person name="Amadeo P."/>
            <person name="Zhao Q."/>
            <person name="Wortman J."/>
            <person name="Fraser-Liggett C."/>
            <person name="Carlton J."/>
        </authorList>
    </citation>
    <scope>NUCLEOTIDE SEQUENCE</scope>
    <source>
        <strain evidence="4">G3</strain>
    </source>
</reference>
<dbReference type="InterPro" id="IPR050698">
    <property type="entry name" value="MBL"/>
</dbReference>